<dbReference type="EMBL" id="SIHO01000002">
    <property type="protein sequence ID" value="TFU03320.1"/>
    <property type="molecule type" value="Genomic_DNA"/>
</dbReference>
<feature type="domain" description="POTRA" evidence="11">
    <location>
        <begin position="80"/>
        <end position="148"/>
    </location>
</feature>
<proteinExistence type="inferred from homology"/>
<gene>
    <name evidence="9" type="primary">ftsQ</name>
    <name evidence="12" type="ORF">EUV02_09055</name>
</gene>
<dbReference type="PANTHER" id="PTHR35851">
    <property type="entry name" value="CELL DIVISION PROTEIN FTSQ"/>
    <property type="match status" value="1"/>
</dbReference>
<keyword evidence="13" id="KW-1185">Reference proteome</keyword>
<comment type="similarity">
    <text evidence="9">Belongs to the FtsQ/DivIB family. FtsQ subfamily.</text>
</comment>
<keyword evidence="5 9" id="KW-0812">Transmembrane</keyword>
<evidence type="ECO:0000256" key="6">
    <source>
        <dbReference type="ARBA" id="ARBA00022989"/>
    </source>
</evidence>
<dbReference type="Proteomes" id="UP000297737">
    <property type="component" value="Unassembled WGS sequence"/>
</dbReference>
<organism evidence="12 13">
    <name type="scientific">Glacieibacterium arshaanense</name>
    <dbReference type="NCBI Taxonomy" id="2511025"/>
    <lineage>
        <taxon>Bacteria</taxon>
        <taxon>Pseudomonadati</taxon>
        <taxon>Pseudomonadota</taxon>
        <taxon>Alphaproteobacteria</taxon>
        <taxon>Sphingomonadales</taxon>
        <taxon>Sphingosinicellaceae</taxon>
        <taxon>Glacieibacterium</taxon>
    </lineage>
</organism>
<dbReference type="OrthoDB" id="9783091at2"/>
<evidence type="ECO:0000256" key="5">
    <source>
        <dbReference type="ARBA" id="ARBA00022692"/>
    </source>
</evidence>
<comment type="function">
    <text evidence="9">Essential cell division protein.</text>
</comment>
<dbReference type="InterPro" id="IPR034746">
    <property type="entry name" value="POTRA"/>
</dbReference>
<dbReference type="InterPro" id="IPR026579">
    <property type="entry name" value="FtsQ"/>
</dbReference>
<protein>
    <recommendedName>
        <fullName evidence="9">Cell division protein FtsQ</fullName>
    </recommendedName>
</protein>
<dbReference type="AlphaFoldDB" id="A0A4Y9ENM9"/>
<dbReference type="PANTHER" id="PTHR35851:SF1">
    <property type="entry name" value="CELL DIVISION PROTEIN FTSQ"/>
    <property type="match status" value="1"/>
</dbReference>
<dbReference type="GO" id="GO:0005886">
    <property type="term" value="C:plasma membrane"/>
    <property type="evidence" value="ECO:0007669"/>
    <property type="project" value="UniProtKB-SubCell"/>
</dbReference>
<keyword evidence="3 9" id="KW-0997">Cell inner membrane</keyword>
<keyword evidence="7 9" id="KW-0472">Membrane</keyword>
<evidence type="ECO:0000256" key="4">
    <source>
        <dbReference type="ARBA" id="ARBA00022618"/>
    </source>
</evidence>
<dbReference type="PROSITE" id="PS51779">
    <property type="entry name" value="POTRA"/>
    <property type="match status" value="1"/>
</dbReference>
<dbReference type="GO" id="GO:0090529">
    <property type="term" value="P:cell septum assembly"/>
    <property type="evidence" value="ECO:0007669"/>
    <property type="project" value="InterPro"/>
</dbReference>
<evidence type="ECO:0000256" key="10">
    <source>
        <dbReference type="SAM" id="MobiDB-lite"/>
    </source>
</evidence>
<evidence type="ECO:0000256" key="2">
    <source>
        <dbReference type="ARBA" id="ARBA00022475"/>
    </source>
</evidence>
<evidence type="ECO:0000256" key="3">
    <source>
        <dbReference type="ARBA" id="ARBA00022519"/>
    </source>
</evidence>
<dbReference type="GO" id="GO:0043093">
    <property type="term" value="P:FtsZ-dependent cytokinesis"/>
    <property type="evidence" value="ECO:0007669"/>
    <property type="project" value="UniProtKB-UniRule"/>
</dbReference>
<dbReference type="Gene3D" id="3.10.20.310">
    <property type="entry name" value="membrane protein fhac"/>
    <property type="match status" value="1"/>
</dbReference>
<evidence type="ECO:0000313" key="12">
    <source>
        <dbReference type="EMBL" id="TFU03320.1"/>
    </source>
</evidence>
<dbReference type="HAMAP" id="MF_00911">
    <property type="entry name" value="FtsQ_subfam"/>
    <property type="match status" value="1"/>
</dbReference>
<sequence>MSSVALKRGEVRKRPAARRPAPQPSLRRIAVPISAAVLRRNAITAFILLALAAGVVVITLLGLPQQWWMATAQAAGRAGFEVKHVEVAGVQKAPKLKIYGATLDGPTNSMLLVDLDATRARLLALPWVADASVSRRLPDTLRVTIVERAPMALWQYQHQLTVIDKSGRKLTNENLLEYAKLPLVVGPGANIQAHDLLMLLATQPDIADKVDAATFVGTRRWDVRFKSGETLALPEGRAAAAKALASFAKLNRSNQLLDRGFARFDMRLPGKMTVRVRSDAGSTNPTPREMSI</sequence>
<comment type="caution">
    <text evidence="12">The sequence shown here is derived from an EMBL/GenBank/DDBJ whole genome shotgun (WGS) entry which is preliminary data.</text>
</comment>
<dbReference type="RefSeq" id="WP_135245912.1">
    <property type="nucleotide sequence ID" value="NZ_SIHO01000002.1"/>
</dbReference>
<feature type="transmembrane region" description="Helical" evidence="9">
    <location>
        <begin position="42"/>
        <end position="63"/>
    </location>
</feature>
<name>A0A4Y9ENM9_9SPHN</name>
<dbReference type="Pfam" id="PF03799">
    <property type="entry name" value="FtsQ_DivIB_C"/>
    <property type="match status" value="1"/>
</dbReference>
<reference evidence="12 13" key="1">
    <citation type="submission" date="2019-02" db="EMBL/GenBank/DDBJ databases">
        <title>Polymorphobacter sp. isolated from the lake at the Tibet of China.</title>
        <authorList>
            <person name="Li A."/>
        </authorList>
    </citation>
    <scope>NUCLEOTIDE SEQUENCE [LARGE SCALE GENOMIC DNA]</scope>
    <source>
        <strain evidence="12 13">DJ1R-1</strain>
    </source>
</reference>
<feature type="region of interest" description="Disordered" evidence="10">
    <location>
        <begin position="1"/>
        <end position="23"/>
    </location>
</feature>
<dbReference type="Pfam" id="PF08478">
    <property type="entry name" value="POTRA_1"/>
    <property type="match status" value="1"/>
</dbReference>
<evidence type="ECO:0000313" key="13">
    <source>
        <dbReference type="Proteomes" id="UP000297737"/>
    </source>
</evidence>
<evidence type="ECO:0000256" key="7">
    <source>
        <dbReference type="ARBA" id="ARBA00023136"/>
    </source>
</evidence>
<evidence type="ECO:0000256" key="8">
    <source>
        <dbReference type="ARBA" id="ARBA00023306"/>
    </source>
</evidence>
<keyword evidence="4 9" id="KW-0132">Cell division</keyword>
<dbReference type="GO" id="GO:0032153">
    <property type="term" value="C:cell division site"/>
    <property type="evidence" value="ECO:0007669"/>
    <property type="project" value="UniProtKB-UniRule"/>
</dbReference>
<evidence type="ECO:0000259" key="11">
    <source>
        <dbReference type="PROSITE" id="PS51779"/>
    </source>
</evidence>
<keyword evidence="2 9" id="KW-1003">Cell membrane</keyword>
<accession>A0A4Y9ENM9</accession>
<comment type="subcellular location">
    <subcellularLocation>
        <location evidence="9">Cell inner membrane</location>
        <topology evidence="9">Single-pass type II membrane protein</topology>
    </subcellularLocation>
    <subcellularLocation>
        <location evidence="1">Membrane</location>
    </subcellularLocation>
    <text evidence="9">Localizes to the division septum.</text>
</comment>
<dbReference type="InterPro" id="IPR013685">
    <property type="entry name" value="POTRA_FtsQ_type"/>
</dbReference>
<evidence type="ECO:0000256" key="9">
    <source>
        <dbReference type="HAMAP-Rule" id="MF_00911"/>
    </source>
</evidence>
<keyword evidence="8 9" id="KW-0131">Cell cycle</keyword>
<evidence type="ECO:0000256" key="1">
    <source>
        <dbReference type="ARBA" id="ARBA00004370"/>
    </source>
</evidence>
<keyword evidence="6 9" id="KW-1133">Transmembrane helix</keyword>
<dbReference type="InterPro" id="IPR005548">
    <property type="entry name" value="Cell_div_FtsQ/DivIB_C"/>
</dbReference>